<evidence type="ECO:0000313" key="2">
    <source>
        <dbReference type="Proteomes" id="UP000231057"/>
    </source>
</evidence>
<dbReference type="OrthoDB" id="532686at2"/>
<evidence type="ECO:0000313" key="1">
    <source>
        <dbReference type="EMBL" id="ATS19407.1"/>
    </source>
</evidence>
<dbReference type="AlphaFoldDB" id="A0A2D2Q594"/>
<gene>
    <name evidence="1" type="ORF">BRW62_12470</name>
</gene>
<organism evidence="1 2">
    <name type="scientific">Parathermosynechococcus lividus PCC 6715</name>
    <dbReference type="NCBI Taxonomy" id="1917166"/>
    <lineage>
        <taxon>Bacteria</taxon>
        <taxon>Bacillati</taxon>
        <taxon>Cyanobacteriota</taxon>
        <taxon>Cyanophyceae</taxon>
        <taxon>Acaryochloridales</taxon>
        <taxon>Thermosynechococcaceae</taxon>
        <taxon>Parathermosynechococcus</taxon>
    </lineage>
</organism>
<reference evidence="2" key="2">
    <citation type="journal article" date="2022" name="Front. Microbiol.">
        <title>Comparative Genomic Analysis Revealed Distinct Molecular Components and Organization of CO2-Concentrating Mechanism in Thermophilic Cyanobacteria.</title>
        <authorList>
            <person name="Tang J."/>
            <person name="Zhou H."/>
            <person name="Yao D."/>
            <person name="Riaz S."/>
            <person name="You D."/>
            <person name="Klepacz-Smolka A."/>
            <person name="Daroch M."/>
        </authorList>
    </citation>
    <scope>NUCLEOTIDE SEQUENCE [LARGE SCALE GENOMIC DNA]</scope>
    <source>
        <strain evidence="2">PCC 6715</strain>
    </source>
</reference>
<dbReference type="RefSeq" id="WP_099799738.1">
    <property type="nucleotide sequence ID" value="NZ_CP018092.1"/>
</dbReference>
<accession>A0A2D2Q594</accession>
<keyword evidence="2" id="KW-1185">Reference proteome</keyword>
<reference evidence="1 2" key="1">
    <citation type="submission" date="2016-11" db="EMBL/GenBank/DDBJ databases">
        <title>Complete genome sequence of thermophilic cyanobacteria strain Synechococcus sp. PCC6715.</title>
        <authorList>
            <person name="Tang J."/>
            <person name="Daroch M."/>
            <person name="Liang Y."/>
            <person name="Jiang D."/>
            <person name="Shah M."/>
        </authorList>
    </citation>
    <scope>NUCLEOTIDE SEQUENCE [LARGE SCALE GENOMIC DNA]</scope>
    <source>
        <strain evidence="1 2">PCC 6715</strain>
    </source>
</reference>
<proteinExistence type="predicted"/>
<sequence>MDLPTLRDRLQIILSKRESLKMLMELPGTGTISIDIQSALAELDELVNDIKRTFPDLDISA</sequence>
<name>A0A2D2Q594_PARLV</name>
<dbReference type="KEGG" id="slw:BRW62_12470"/>
<protein>
    <submittedName>
        <fullName evidence="1">Uncharacterized protein</fullName>
    </submittedName>
</protein>
<dbReference type="EMBL" id="CP018092">
    <property type="protein sequence ID" value="ATS19407.1"/>
    <property type="molecule type" value="Genomic_DNA"/>
</dbReference>
<dbReference type="Proteomes" id="UP000231057">
    <property type="component" value="Chromosome"/>
</dbReference>